<dbReference type="Proteomes" id="UP000320806">
    <property type="component" value="Unassembled WGS sequence"/>
</dbReference>
<accession>A0A542EE38</accession>
<keyword evidence="2" id="KW-1185">Reference proteome</keyword>
<proteinExistence type="predicted"/>
<sequence>MNVQDMRQLHTDDESGDTDLTAPVGSLSLFIFGC</sequence>
<dbReference type="EMBL" id="VFMO01000001">
    <property type="protein sequence ID" value="TQJ13597.1"/>
    <property type="molecule type" value="Genomic_DNA"/>
</dbReference>
<gene>
    <name evidence="1" type="ORF">FB459_1022</name>
</gene>
<dbReference type="AlphaFoldDB" id="A0A542EE38"/>
<dbReference type="PROSITE" id="PS51257">
    <property type="entry name" value="PROKAR_LIPOPROTEIN"/>
    <property type="match status" value="1"/>
</dbReference>
<name>A0A542EE38_9MICO</name>
<reference evidence="1 2" key="1">
    <citation type="submission" date="2019-06" db="EMBL/GenBank/DDBJ databases">
        <title>Sequencing the genomes of 1000 actinobacteria strains.</title>
        <authorList>
            <person name="Klenk H.-P."/>
        </authorList>
    </citation>
    <scope>NUCLEOTIDE SEQUENCE [LARGE SCALE GENOMIC DNA]</scope>
    <source>
        <strain evidence="1 2">DSM 19828</strain>
    </source>
</reference>
<protein>
    <submittedName>
        <fullName evidence="1">Uncharacterized protein</fullName>
    </submittedName>
</protein>
<organism evidence="1 2">
    <name type="scientific">Yimella lutea</name>
    <dbReference type="NCBI Taxonomy" id="587872"/>
    <lineage>
        <taxon>Bacteria</taxon>
        <taxon>Bacillati</taxon>
        <taxon>Actinomycetota</taxon>
        <taxon>Actinomycetes</taxon>
        <taxon>Micrococcales</taxon>
        <taxon>Dermacoccaceae</taxon>
        <taxon>Yimella</taxon>
    </lineage>
</organism>
<comment type="caution">
    <text evidence="1">The sequence shown here is derived from an EMBL/GenBank/DDBJ whole genome shotgun (WGS) entry which is preliminary data.</text>
</comment>
<evidence type="ECO:0000313" key="1">
    <source>
        <dbReference type="EMBL" id="TQJ13597.1"/>
    </source>
</evidence>
<evidence type="ECO:0000313" key="2">
    <source>
        <dbReference type="Proteomes" id="UP000320806"/>
    </source>
</evidence>